<dbReference type="EMBL" id="QYTV02000001">
    <property type="protein sequence ID" value="RST77262.1"/>
    <property type="molecule type" value="Genomic_DNA"/>
</dbReference>
<evidence type="ECO:0000313" key="3">
    <source>
        <dbReference type="Proteomes" id="UP000287156"/>
    </source>
</evidence>
<accession>A0A429Y794</accession>
<proteinExistence type="predicted"/>
<dbReference type="Proteomes" id="UP000287156">
    <property type="component" value="Unassembled WGS sequence"/>
</dbReference>
<sequence>MMQQLLYLNVVNLGLSPLLKRCCPSSSTSLRKKVEWITVRLLVIIRQVYEQKSVRWDYQKGELGYKRATINRADFHALQWAYEYATKQNGKMDVFLLAREKVEKKTLDILNGFPIELCFHIERGESDQEDAAFMETLLSCDMYDLIVSGEETEDDHDRSLVPLLGTSLNIPSLTSVHHIEADEKNNLLAHRKEERGMTQVFKIQLPAALSVTTQISKLSYRKYKPKRPMKTVIKQRDLKNSSSIKRIGAPEPNIFISDDIPDEESAESRLLHIMGFSSKGNAGPAKRTQTLSEEHLYYTAERLMKWLKE</sequence>
<reference evidence="2" key="1">
    <citation type="submission" date="2018-12" db="EMBL/GenBank/DDBJ databases">
        <authorList>
            <person name="Sun L."/>
            <person name="Chen Z."/>
        </authorList>
    </citation>
    <scope>NUCLEOTIDE SEQUENCE [LARGE SCALE GENOMIC DNA]</scope>
    <source>
        <strain evidence="2">3-2-2</strain>
    </source>
</reference>
<dbReference type="Pfam" id="PF01012">
    <property type="entry name" value="ETF"/>
    <property type="match status" value="1"/>
</dbReference>
<feature type="domain" description="Electron transfer flavoprotein alpha/beta-subunit N-terminal" evidence="1">
    <location>
        <begin position="67"/>
        <end position="224"/>
    </location>
</feature>
<dbReference type="InterPro" id="IPR014729">
    <property type="entry name" value="Rossmann-like_a/b/a_fold"/>
</dbReference>
<evidence type="ECO:0000313" key="2">
    <source>
        <dbReference type="EMBL" id="RST77262.1"/>
    </source>
</evidence>
<comment type="caution">
    <text evidence="2">The sequence shown here is derived from an EMBL/GenBank/DDBJ whole genome shotgun (WGS) entry which is preliminary data.</text>
</comment>
<dbReference type="SUPFAM" id="SSF52402">
    <property type="entry name" value="Adenine nucleotide alpha hydrolases-like"/>
    <property type="match status" value="1"/>
</dbReference>
<protein>
    <recommendedName>
        <fullName evidence="1">Electron transfer flavoprotein alpha/beta-subunit N-terminal domain-containing protein</fullName>
    </recommendedName>
</protein>
<dbReference type="Gene3D" id="3.40.50.620">
    <property type="entry name" value="HUPs"/>
    <property type="match status" value="1"/>
</dbReference>
<keyword evidence="3" id="KW-1185">Reference proteome</keyword>
<dbReference type="AlphaFoldDB" id="A0A429Y794"/>
<name>A0A429Y794_9BACI</name>
<gene>
    <name evidence="2" type="ORF">D4T97_001850</name>
</gene>
<organism evidence="2 3">
    <name type="scientific">Siminovitchia acidinfaciens</name>
    <dbReference type="NCBI Taxonomy" id="2321395"/>
    <lineage>
        <taxon>Bacteria</taxon>
        <taxon>Bacillati</taxon>
        <taxon>Bacillota</taxon>
        <taxon>Bacilli</taxon>
        <taxon>Bacillales</taxon>
        <taxon>Bacillaceae</taxon>
        <taxon>Siminovitchia</taxon>
    </lineage>
</organism>
<dbReference type="InterPro" id="IPR014730">
    <property type="entry name" value="ETF_a/b_N"/>
</dbReference>
<evidence type="ECO:0000259" key="1">
    <source>
        <dbReference type="Pfam" id="PF01012"/>
    </source>
</evidence>